<evidence type="ECO:0000313" key="2">
    <source>
        <dbReference type="EMBL" id="TWT35830.1"/>
    </source>
</evidence>
<evidence type="ECO:0000256" key="1">
    <source>
        <dbReference type="SAM" id="MobiDB-lite"/>
    </source>
</evidence>
<keyword evidence="3" id="KW-1185">Reference proteome</keyword>
<dbReference type="EMBL" id="SIHJ01000001">
    <property type="protein sequence ID" value="TWT35830.1"/>
    <property type="molecule type" value="Genomic_DNA"/>
</dbReference>
<protein>
    <submittedName>
        <fullName evidence="2">Uncharacterized protein</fullName>
    </submittedName>
</protein>
<feature type="compositionally biased region" description="Low complexity" evidence="1">
    <location>
        <begin position="202"/>
        <end position="214"/>
    </location>
</feature>
<reference evidence="2 3" key="1">
    <citation type="submission" date="2019-02" db="EMBL/GenBank/DDBJ databases">
        <title>Deep-cultivation of Planctomycetes and their phenomic and genomic characterization uncovers novel biology.</title>
        <authorList>
            <person name="Wiegand S."/>
            <person name="Jogler M."/>
            <person name="Boedeker C."/>
            <person name="Pinto D."/>
            <person name="Vollmers J."/>
            <person name="Rivas-Marin E."/>
            <person name="Kohn T."/>
            <person name="Peeters S.H."/>
            <person name="Heuer A."/>
            <person name="Rast P."/>
            <person name="Oberbeckmann S."/>
            <person name="Bunk B."/>
            <person name="Jeske O."/>
            <person name="Meyerdierks A."/>
            <person name="Storesund J.E."/>
            <person name="Kallscheuer N."/>
            <person name="Luecker S."/>
            <person name="Lage O.M."/>
            <person name="Pohl T."/>
            <person name="Merkel B.J."/>
            <person name="Hornburger P."/>
            <person name="Mueller R.-W."/>
            <person name="Bruemmer F."/>
            <person name="Labrenz M."/>
            <person name="Spormann A.M."/>
            <person name="Op Den Camp H."/>
            <person name="Overmann J."/>
            <person name="Amann R."/>
            <person name="Jetten M.S.M."/>
            <person name="Mascher T."/>
            <person name="Medema M.H."/>
            <person name="Devos D.P."/>
            <person name="Kaster A.-K."/>
            <person name="Ovreas L."/>
            <person name="Rohde M."/>
            <person name="Galperin M.Y."/>
            <person name="Jogler C."/>
        </authorList>
    </citation>
    <scope>NUCLEOTIDE SEQUENCE [LARGE SCALE GENOMIC DNA]</scope>
    <source>
        <strain evidence="2 3">KOR34</strain>
    </source>
</reference>
<accession>A0A5C5VCX0</accession>
<sequence length="924" mass="102043">MSVAAFEEELFAFAKDRRYVELGWKRDKALRDTGPYINGLYYGTHPAVRVFYSPEVVAWLEGGRQGAIPDGAVIVKEQYPPPAARHAGKTEEQLRDSLESWTIMVKDSRGSHDGWFWSNPGAEQEVVDNHADFSHPISGFGLYCLRCHASTRSPGVDPSSPENEFTFASLRNIEGYPGEPIVFRVDDSWRKPSKPEEGEGESAGLTAAAASSGGHPSCTQSGGMSPCQATANPDFVAFFTSMAPVSRGAVQDLPPITHDWVAKECAENPQQFVTAKQCMSCHAGLMEPFGPTMFLPTGDSAAYGAEGRNISPHGEWQWTPMGLAGRDPVFLAQLESEQQMLAAEFDEHPEQATRLSAVLEDTCLKCHGAMGRHEFHAAGSAGDRDTFGLDLCEATASQDEAIGEGDARFGALARDGISCMVCHRMQRRPQPEGDDRPYLQFFLETSVTGNLYLGPPNELYGPFKDEEIAAYPMQHALGITPKHSEFLQSSQMCGVCHTVTLPAVDKPIAEHESDELNDSQVVREFEAFHHHVEQATYLEWLNSSFENEFAVDNPNAKSCQDCHMSRGLRDDERNLALDGLPTRMAVIQDTTYPDAENLAAHKDIEVKVREEGYARHNFSGLNLFLIELFEQFDDVLGVRTQDYMTGSKLEIDNARRNFLNTARNETAELSLSSRLDDEDLLANVTVRNKAGHRFPTGVGFRRAFLELLVIERPAEQGGEERVVWGSGRTNSVGVIVDAAGEPLETEFFDDHAAGGQLSQPHHEEITREDHVQVYESLLHNAEGRFTTSFLRGCNTIKDNRLLPRGWTPMGPSSALTGRYLQATHPTGGAADDPRYQDGSGTDEVAYRVALPAGVDRTRLEVRATLHYQALPPYFLKNLFDRAPDGPATQRLYFLLSHADFSGTPIEDWKLPIASATSAPDQPEE</sequence>
<dbReference type="InterPro" id="IPR036280">
    <property type="entry name" value="Multihaem_cyt_sf"/>
</dbReference>
<feature type="region of interest" description="Disordered" evidence="1">
    <location>
        <begin position="189"/>
        <end position="225"/>
    </location>
</feature>
<dbReference type="Gene3D" id="3.50.70.20">
    <property type="entry name" value="Cytochrome P460"/>
    <property type="match status" value="1"/>
</dbReference>
<dbReference type="AlphaFoldDB" id="A0A5C5VCX0"/>
<organism evidence="2 3">
    <name type="scientific">Posidoniimonas corsicana</name>
    <dbReference type="NCBI Taxonomy" id="1938618"/>
    <lineage>
        <taxon>Bacteria</taxon>
        <taxon>Pseudomonadati</taxon>
        <taxon>Planctomycetota</taxon>
        <taxon>Planctomycetia</taxon>
        <taxon>Pirellulales</taxon>
        <taxon>Lacipirellulaceae</taxon>
        <taxon>Posidoniimonas</taxon>
    </lineage>
</organism>
<evidence type="ECO:0000313" key="3">
    <source>
        <dbReference type="Proteomes" id="UP000316714"/>
    </source>
</evidence>
<dbReference type="RefSeq" id="WP_146562265.1">
    <property type="nucleotide sequence ID" value="NZ_SIHJ01000001.1"/>
</dbReference>
<dbReference type="Gene3D" id="1.10.1130.10">
    <property type="entry name" value="Flavocytochrome C3, Chain A"/>
    <property type="match status" value="1"/>
</dbReference>
<proteinExistence type="predicted"/>
<dbReference type="SUPFAM" id="SSF48695">
    <property type="entry name" value="Multiheme cytochromes"/>
    <property type="match status" value="2"/>
</dbReference>
<dbReference type="OrthoDB" id="9814800at2"/>
<dbReference type="Proteomes" id="UP000316714">
    <property type="component" value="Unassembled WGS sequence"/>
</dbReference>
<dbReference type="InterPro" id="IPR038142">
    <property type="entry name" value="Cytochrome_P460_sp"/>
</dbReference>
<dbReference type="CDD" id="cd20716">
    <property type="entry name" value="cyt_P460_fam"/>
    <property type="match status" value="1"/>
</dbReference>
<gene>
    <name evidence="2" type="ORF">KOR34_07250</name>
</gene>
<name>A0A5C5VCX0_9BACT</name>
<comment type="caution">
    <text evidence="2">The sequence shown here is derived from an EMBL/GenBank/DDBJ whole genome shotgun (WGS) entry which is preliminary data.</text>
</comment>